<dbReference type="InterPro" id="IPR037401">
    <property type="entry name" value="SnoaL-like"/>
</dbReference>
<gene>
    <name evidence="2" type="ORF">SAMN05421835_10797</name>
</gene>
<proteinExistence type="predicted"/>
<dbReference type="Proteomes" id="UP000199025">
    <property type="component" value="Unassembled WGS sequence"/>
</dbReference>
<organism evidence="2 3">
    <name type="scientific">Amycolatopsis sacchari</name>
    <dbReference type="NCBI Taxonomy" id="115433"/>
    <lineage>
        <taxon>Bacteria</taxon>
        <taxon>Bacillati</taxon>
        <taxon>Actinomycetota</taxon>
        <taxon>Actinomycetes</taxon>
        <taxon>Pseudonocardiales</taxon>
        <taxon>Pseudonocardiaceae</taxon>
        <taxon>Amycolatopsis</taxon>
    </lineage>
</organism>
<dbReference type="Gene3D" id="3.10.450.50">
    <property type="match status" value="1"/>
</dbReference>
<evidence type="ECO:0000313" key="2">
    <source>
        <dbReference type="EMBL" id="SFJ64889.1"/>
    </source>
</evidence>
<feature type="domain" description="SnoaL-like" evidence="1">
    <location>
        <begin position="6"/>
        <end position="124"/>
    </location>
</feature>
<evidence type="ECO:0000259" key="1">
    <source>
        <dbReference type="Pfam" id="PF13577"/>
    </source>
</evidence>
<dbReference type="InterPro" id="IPR032710">
    <property type="entry name" value="NTF2-like_dom_sf"/>
</dbReference>
<dbReference type="STRING" id="115433.SAMN05421835_10797"/>
<reference evidence="2 3" key="1">
    <citation type="submission" date="2016-10" db="EMBL/GenBank/DDBJ databases">
        <authorList>
            <person name="de Groot N.N."/>
        </authorList>
    </citation>
    <scope>NUCLEOTIDE SEQUENCE [LARGE SCALE GENOMIC DNA]</scope>
    <source>
        <strain evidence="2 3">DSM 44468</strain>
    </source>
</reference>
<dbReference type="EMBL" id="FORP01000007">
    <property type="protein sequence ID" value="SFJ64889.1"/>
    <property type="molecule type" value="Genomic_DNA"/>
</dbReference>
<keyword evidence="3" id="KW-1185">Reference proteome</keyword>
<dbReference type="AlphaFoldDB" id="A0A1I3T3W6"/>
<name>A0A1I3T3W6_9PSEU</name>
<sequence length="144" mass="15475">MIVELRAEDRQAISETLSLHGHLFDEGHLDRLGEVFTPDVVYDMSALGVGTFEGIEAVRSAALHLGADNPIAHHLTNIVITGEEEGRATARSKGLVILADGTLASVTHLDSLRRHDDAWRISRRVISPQRAPLGGASPADAGNR</sequence>
<evidence type="ECO:0000313" key="3">
    <source>
        <dbReference type="Proteomes" id="UP000199025"/>
    </source>
</evidence>
<dbReference type="SUPFAM" id="SSF54427">
    <property type="entry name" value="NTF2-like"/>
    <property type="match status" value="1"/>
</dbReference>
<protein>
    <submittedName>
        <fullName evidence="2">SnoaL-like domain-containing protein</fullName>
    </submittedName>
</protein>
<dbReference type="Pfam" id="PF13577">
    <property type="entry name" value="SnoaL_4"/>
    <property type="match status" value="1"/>
</dbReference>
<accession>A0A1I3T3W6</accession>